<name>A0A317WVB5_9EURO</name>
<sequence>MDRPHWSPRDNHGRKQNWTTSPRPRPLPPPPVFDPMQGPMESRSMVGVKTTPKPEKKKRKRKRKRLVHNGLT</sequence>
<dbReference type="EMBL" id="MSFL01000003">
    <property type="protein sequence ID" value="PWY89761.1"/>
    <property type="molecule type" value="Genomic_DNA"/>
</dbReference>
<organism evidence="2 3">
    <name type="scientific">Aspergillus heteromorphus CBS 117.55</name>
    <dbReference type="NCBI Taxonomy" id="1448321"/>
    <lineage>
        <taxon>Eukaryota</taxon>
        <taxon>Fungi</taxon>
        <taxon>Dikarya</taxon>
        <taxon>Ascomycota</taxon>
        <taxon>Pezizomycotina</taxon>
        <taxon>Eurotiomycetes</taxon>
        <taxon>Eurotiomycetidae</taxon>
        <taxon>Eurotiales</taxon>
        <taxon>Aspergillaceae</taxon>
        <taxon>Aspergillus</taxon>
        <taxon>Aspergillus subgen. Circumdati</taxon>
    </lineage>
</organism>
<accession>A0A317WVB5</accession>
<evidence type="ECO:0000256" key="1">
    <source>
        <dbReference type="SAM" id="MobiDB-lite"/>
    </source>
</evidence>
<proteinExistence type="predicted"/>
<comment type="caution">
    <text evidence="2">The sequence shown here is derived from an EMBL/GenBank/DDBJ whole genome shotgun (WGS) entry which is preliminary data.</text>
</comment>
<evidence type="ECO:0000313" key="3">
    <source>
        <dbReference type="Proteomes" id="UP000247233"/>
    </source>
</evidence>
<dbReference type="RefSeq" id="XP_025402592.1">
    <property type="nucleotide sequence ID" value="XM_025542377.1"/>
</dbReference>
<gene>
    <name evidence="2" type="ORF">BO70DRAFT_358784</name>
</gene>
<evidence type="ECO:0000313" key="2">
    <source>
        <dbReference type="EMBL" id="PWY89761.1"/>
    </source>
</evidence>
<feature type="compositionally biased region" description="Pro residues" evidence="1">
    <location>
        <begin position="23"/>
        <end position="33"/>
    </location>
</feature>
<feature type="compositionally biased region" description="Basic and acidic residues" evidence="1">
    <location>
        <begin position="1"/>
        <end position="13"/>
    </location>
</feature>
<dbReference type="GeneID" id="37064614"/>
<feature type="compositionally biased region" description="Basic residues" evidence="1">
    <location>
        <begin position="55"/>
        <end position="72"/>
    </location>
</feature>
<reference evidence="2 3" key="1">
    <citation type="submission" date="2016-12" db="EMBL/GenBank/DDBJ databases">
        <title>The genomes of Aspergillus section Nigri reveals drivers in fungal speciation.</title>
        <authorList>
            <consortium name="DOE Joint Genome Institute"/>
            <person name="Vesth T.C."/>
            <person name="Nybo J."/>
            <person name="Theobald S."/>
            <person name="Brandl J."/>
            <person name="Frisvad J.C."/>
            <person name="Nielsen K.F."/>
            <person name="Lyhne E.K."/>
            <person name="Kogle M.E."/>
            <person name="Kuo A."/>
            <person name="Riley R."/>
            <person name="Clum A."/>
            <person name="Nolan M."/>
            <person name="Lipzen A."/>
            <person name="Salamov A."/>
            <person name="Henrissat B."/>
            <person name="Wiebenga A."/>
            <person name="De Vries R.P."/>
            <person name="Grigoriev I.V."/>
            <person name="Mortensen U.H."/>
            <person name="Andersen M.R."/>
            <person name="Baker S.E."/>
        </authorList>
    </citation>
    <scope>NUCLEOTIDE SEQUENCE [LARGE SCALE GENOMIC DNA]</scope>
    <source>
        <strain evidence="2 3">CBS 117.55</strain>
    </source>
</reference>
<dbReference type="Proteomes" id="UP000247233">
    <property type="component" value="Unassembled WGS sequence"/>
</dbReference>
<dbReference type="AlphaFoldDB" id="A0A317WVB5"/>
<protein>
    <submittedName>
        <fullName evidence="2">Uncharacterized protein</fullName>
    </submittedName>
</protein>
<feature type="region of interest" description="Disordered" evidence="1">
    <location>
        <begin position="1"/>
        <end position="72"/>
    </location>
</feature>
<keyword evidence="3" id="KW-1185">Reference proteome</keyword>
<dbReference type="VEuPathDB" id="FungiDB:BO70DRAFT_358784"/>